<dbReference type="SUPFAM" id="SSF51197">
    <property type="entry name" value="Clavaminate synthase-like"/>
    <property type="match status" value="1"/>
</dbReference>
<dbReference type="InterPro" id="IPR003819">
    <property type="entry name" value="TauD/TfdA-like"/>
</dbReference>
<proteinExistence type="predicted"/>
<sequence>MVSPVPDDSPSVWTRGDFPDESVWSFELSATARQSLIDYGRGGPSADLSRRIGAQVARWAELLNGGPGFVRVRNFPADELTEQEIAHAYLGLGSLLGTPVGQDRDGNVVTHIRDERIPAGPTVRKYRTNLAQDFHSDGSDLVGLLCLHPAKAGGQSRIVSAHAVYNEMLRRDPHLLDVMYSPMPWSRNGEQGPGEQPYFELAPITDIGGIPRIFFIAWYIRDSQQHSSAPRLTDEQLAVLALVENIANDPLFHIEMEFQRGDVQWLNNTTVLHSREAYLDDDEPSLRRHLLRVWLTADTPLANELLRGGIPTPRAG</sequence>
<dbReference type="Proteomes" id="UP001298593">
    <property type="component" value="Unassembled WGS sequence"/>
</dbReference>
<feature type="domain" description="TauD/TfdA-like" evidence="5">
    <location>
        <begin position="55"/>
        <end position="294"/>
    </location>
</feature>
<reference evidence="6 7" key="1">
    <citation type="submission" date="2023-12" db="EMBL/GenBank/DDBJ databases">
        <title>Description of new species of Mycobacterium terrae complex isolated from sewage at the Sao Paulo Zoological Park Foundation in Brazil.</title>
        <authorList>
            <person name="Romagnoli C.L."/>
            <person name="Conceicao E.C."/>
            <person name="Machado E."/>
            <person name="Barreto L.B.P.F."/>
            <person name="Sharma A."/>
            <person name="Silva N.M."/>
            <person name="Marques L.E."/>
            <person name="Juliana M.A."/>
            <person name="Lourenco M.C.S."/>
            <person name="Digiampietri L.A."/>
            <person name="Suffys P.N."/>
            <person name="Viana-Niero C."/>
        </authorList>
    </citation>
    <scope>NUCLEOTIDE SEQUENCE [LARGE SCALE GENOMIC DNA]</scope>
    <source>
        <strain evidence="6 7">MYC340</strain>
    </source>
</reference>
<comment type="caution">
    <text evidence="6">The sequence shown here is derived from an EMBL/GenBank/DDBJ whole genome shotgun (WGS) entry which is preliminary data.</text>
</comment>
<evidence type="ECO:0000256" key="4">
    <source>
        <dbReference type="ARBA" id="ARBA00023194"/>
    </source>
</evidence>
<gene>
    <name evidence="6" type="ORF">KV113_19135</name>
</gene>
<evidence type="ECO:0000256" key="1">
    <source>
        <dbReference type="ARBA" id="ARBA00001954"/>
    </source>
</evidence>
<keyword evidence="4" id="KW-0045">Antibiotic biosynthesis</keyword>
<organism evidence="6 7">
    <name type="scientific">[Mycobacterium] nativiensis</name>
    <dbReference type="NCBI Taxonomy" id="2855503"/>
    <lineage>
        <taxon>Bacteria</taxon>
        <taxon>Bacillati</taxon>
        <taxon>Actinomycetota</taxon>
        <taxon>Actinomycetes</taxon>
        <taxon>Mycobacteriales</taxon>
        <taxon>Mycobacteriaceae</taxon>
        <taxon>Mycolicibacter</taxon>
    </lineage>
</organism>
<evidence type="ECO:0000256" key="2">
    <source>
        <dbReference type="ARBA" id="ARBA00023002"/>
    </source>
</evidence>
<dbReference type="EC" id="1.14.11.-" evidence="6"/>
<dbReference type="GO" id="GO:0051213">
    <property type="term" value="F:dioxygenase activity"/>
    <property type="evidence" value="ECO:0007669"/>
    <property type="project" value="UniProtKB-KW"/>
</dbReference>
<dbReference type="RefSeq" id="WP_224974471.1">
    <property type="nucleotide sequence ID" value="NZ_JAYJJU010000021.1"/>
</dbReference>
<evidence type="ECO:0000313" key="7">
    <source>
        <dbReference type="Proteomes" id="UP001298593"/>
    </source>
</evidence>
<keyword evidence="7" id="KW-1185">Reference proteome</keyword>
<comment type="cofactor">
    <cofactor evidence="1">
        <name>Fe(2+)</name>
        <dbReference type="ChEBI" id="CHEBI:29033"/>
    </cofactor>
</comment>
<evidence type="ECO:0000313" key="6">
    <source>
        <dbReference type="EMBL" id="MEB3033676.1"/>
    </source>
</evidence>
<dbReference type="Pfam" id="PF02668">
    <property type="entry name" value="TauD"/>
    <property type="match status" value="1"/>
</dbReference>
<keyword evidence="3" id="KW-0408">Iron</keyword>
<keyword evidence="6" id="KW-0223">Dioxygenase</keyword>
<dbReference type="Gene3D" id="3.60.130.10">
    <property type="entry name" value="Clavaminate synthase-like"/>
    <property type="match status" value="1"/>
</dbReference>
<dbReference type="PANTHER" id="PTHR10696">
    <property type="entry name" value="GAMMA-BUTYROBETAINE HYDROXYLASE-RELATED"/>
    <property type="match status" value="1"/>
</dbReference>
<dbReference type="EMBL" id="JAYJJU010000021">
    <property type="protein sequence ID" value="MEB3033676.1"/>
    <property type="molecule type" value="Genomic_DNA"/>
</dbReference>
<name>A0ABU5Y096_9MYCO</name>
<evidence type="ECO:0000256" key="3">
    <source>
        <dbReference type="ARBA" id="ARBA00023004"/>
    </source>
</evidence>
<protein>
    <submittedName>
        <fullName evidence="6">TauD/TfdA family dioxygenase</fullName>
        <ecNumber evidence="6">1.14.11.-</ecNumber>
    </submittedName>
</protein>
<dbReference type="PANTHER" id="PTHR10696:SF56">
    <property type="entry name" value="TAUD_TFDA-LIKE DOMAIN-CONTAINING PROTEIN"/>
    <property type="match status" value="1"/>
</dbReference>
<keyword evidence="2 6" id="KW-0560">Oxidoreductase</keyword>
<evidence type="ECO:0000259" key="5">
    <source>
        <dbReference type="Pfam" id="PF02668"/>
    </source>
</evidence>
<accession>A0ABU5Y096</accession>
<dbReference type="InterPro" id="IPR050411">
    <property type="entry name" value="AlphaKG_dependent_hydroxylases"/>
</dbReference>
<dbReference type="InterPro" id="IPR042098">
    <property type="entry name" value="TauD-like_sf"/>
</dbReference>